<organism evidence="1 2">
    <name type="scientific">Microdochium bolleyi</name>
    <dbReference type="NCBI Taxonomy" id="196109"/>
    <lineage>
        <taxon>Eukaryota</taxon>
        <taxon>Fungi</taxon>
        <taxon>Dikarya</taxon>
        <taxon>Ascomycota</taxon>
        <taxon>Pezizomycotina</taxon>
        <taxon>Sordariomycetes</taxon>
        <taxon>Xylariomycetidae</taxon>
        <taxon>Xylariales</taxon>
        <taxon>Microdochiaceae</taxon>
        <taxon>Microdochium</taxon>
    </lineage>
</organism>
<gene>
    <name evidence="1" type="ORF">Micbo1qcDRAFT_176021</name>
</gene>
<keyword evidence="2" id="KW-1185">Reference proteome</keyword>
<dbReference type="EMBL" id="KQ964251">
    <property type="protein sequence ID" value="KXJ91040.1"/>
    <property type="molecule type" value="Genomic_DNA"/>
</dbReference>
<evidence type="ECO:0000313" key="1">
    <source>
        <dbReference type="EMBL" id="KXJ91040.1"/>
    </source>
</evidence>
<evidence type="ECO:0000313" key="2">
    <source>
        <dbReference type="Proteomes" id="UP000070501"/>
    </source>
</evidence>
<name>A0A136J1B9_9PEZI</name>
<accession>A0A136J1B9</accession>
<dbReference type="AlphaFoldDB" id="A0A136J1B9"/>
<dbReference type="Proteomes" id="UP000070501">
    <property type="component" value="Unassembled WGS sequence"/>
</dbReference>
<sequence length="145" mass="15712">MPGSRQFQGMSGRTPRCPPWWETCRFRRTFAEVSSSSLAGTVKPAGAGGGTIQAPIRAWQIIIRGGKYTRAYLLRTNADQLVEAAADLARGREPGSGRELVLGRSHEEVQTAAPSLRATRRYRTLASAIRGALHRPHAGTGLRSS</sequence>
<dbReference type="InParanoid" id="A0A136J1B9"/>
<reference evidence="2" key="1">
    <citation type="submission" date="2016-02" db="EMBL/GenBank/DDBJ databases">
        <title>Draft genome sequence of Microdochium bolleyi, a fungal endophyte of beachgrass.</title>
        <authorList>
            <consortium name="DOE Joint Genome Institute"/>
            <person name="David A.S."/>
            <person name="May G."/>
            <person name="Haridas S."/>
            <person name="Lim J."/>
            <person name="Wang M."/>
            <person name="Labutti K."/>
            <person name="Lipzen A."/>
            <person name="Barry K."/>
            <person name="Grigoriev I.V."/>
        </authorList>
    </citation>
    <scope>NUCLEOTIDE SEQUENCE [LARGE SCALE GENOMIC DNA]</scope>
    <source>
        <strain evidence="2">J235TASD1</strain>
    </source>
</reference>
<protein>
    <submittedName>
        <fullName evidence="1">Uncharacterized protein</fullName>
    </submittedName>
</protein>
<proteinExistence type="predicted"/>